<reference evidence="3" key="1">
    <citation type="journal article" date="2019" name="Int. J. Syst. Evol. Microbiol.">
        <title>The Global Catalogue of Microorganisms (GCM) 10K type strain sequencing project: providing services to taxonomists for standard genome sequencing and annotation.</title>
        <authorList>
            <consortium name="The Broad Institute Genomics Platform"/>
            <consortium name="The Broad Institute Genome Sequencing Center for Infectious Disease"/>
            <person name="Wu L."/>
            <person name="Ma J."/>
        </authorList>
    </citation>
    <scope>NUCLEOTIDE SEQUENCE [LARGE SCALE GENOMIC DNA]</scope>
    <source>
        <strain evidence="3">CGMCC 1.13574</strain>
    </source>
</reference>
<feature type="domain" description="DUF7079" evidence="1">
    <location>
        <begin position="24"/>
        <end position="108"/>
    </location>
</feature>
<dbReference type="InterPro" id="IPR055507">
    <property type="entry name" value="DUF7079"/>
</dbReference>
<gene>
    <name evidence="2" type="ORF">ACFO3Q_12330</name>
</gene>
<protein>
    <recommendedName>
        <fullName evidence="1">DUF7079 domain-containing protein</fullName>
    </recommendedName>
</protein>
<dbReference type="Pfam" id="PF23296">
    <property type="entry name" value="DUF7079"/>
    <property type="match status" value="1"/>
</dbReference>
<comment type="caution">
    <text evidence="2">The sequence shown here is derived from an EMBL/GenBank/DDBJ whole genome shotgun (WGS) entry which is preliminary data.</text>
</comment>
<dbReference type="RefSeq" id="WP_377005021.1">
    <property type="nucleotide sequence ID" value="NZ_JBHSGG010000033.1"/>
</dbReference>
<keyword evidence="3" id="KW-1185">Reference proteome</keyword>
<dbReference type="EMBL" id="JBHSGG010000033">
    <property type="protein sequence ID" value="MFC4728954.1"/>
    <property type="molecule type" value="Genomic_DNA"/>
</dbReference>
<evidence type="ECO:0000313" key="3">
    <source>
        <dbReference type="Proteomes" id="UP001595892"/>
    </source>
</evidence>
<dbReference type="Proteomes" id="UP001595892">
    <property type="component" value="Unassembled WGS sequence"/>
</dbReference>
<evidence type="ECO:0000313" key="2">
    <source>
        <dbReference type="EMBL" id="MFC4728954.1"/>
    </source>
</evidence>
<organism evidence="2 3">
    <name type="scientific">Coralloluteibacterium thermophilum</name>
    <dbReference type="NCBI Taxonomy" id="2707049"/>
    <lineage>
        <taxon>Bacteria</taxon>
        <taxon>Pseudomonadati</taxon>
        <taxon>Pseudomonadota</taxon>
        <taxon>Gammaproteobacteria</taxon>
        <taxon>Lysobacterales</taxon>
        <taxon>Lysobacteraceae</taxon>
        <taxon>Coralloluteibacterium</taxon>
    </lineage>
</organism>
<proteinExistence type="predicted"/>
<sequence length="134" mass="15395">MHPSMMALRSRTRAMRFSPAELELRRPVWVALSELYLDTEPGWRRVAAVCAASPFGLSQLQRILFDEVHPVLRWNIHAVTGVWDGFDEAWLVASIVARRRPLLRMSWFEARRYPWRELAPLVVAARRESGAAAG</sequence>
<name>A0ABV9NMX2_9GAMM</name>
<evidence type="ECO:0000259" key="1">
    <source>
        <dbReference type="Pfam" id="PF23296"/>
    </source>
</evidence>
<accession>A0ABV9NMX2</accession>